<proteinExistence type="predicted"/>
<dbReference type="GO" id="GO:0006508">
    <property type="term" value="P:proteolysis"/>
    <property type="evidence" value="ECO:0007669"/>
    <property type="project" value="UniProtKB-KW"/>
</dbReference>
<dbReference type="AlphaFoldDB" id="A0A3D9KZN3"/>
<dbReference type="Gene3D" id="3.40.390.10">
    <property type="entry name" value="Collagenase (Catalytic Domain)"/>
    <property type="match status" value="1"/>
</dbReference>
<keyword evidence="5" id="KW-0482">Metalloprotease</keyword>
<protein>
    <submittedName>
        <fullName evidence="7">Matrixin</fullName>
    </submittedName>
</protein>
<evidence type="ECO:0000256" key="5">
    <source>
        <dbReference type="ARBA" id="ARBA00023049"/>
    </source>
</evidence>
<dbReference type="InterPro" id="IPR024079">
    <property type="entry name" value="MetalloPept_cat_dom_sf"/>
</dbReference>
<dbReference type="Pfam" id="PF00413">
    <property type="entry name" value="Peptidase_M10"/>
    <property type="match status" value="1"/>
</dbReference>
<dbReference type="PRINTS" id="PR00138">
    <property type="entry name" value="MATRIXIN"/>
</dbReference>
<dbReference type="InterPro" id="IPR006026">
    <property type="entry name" value="Peptidase_Metallo"/>
</dbReference>
<dbReference type="SUPFAM" id="SSF55486">
    <property type="entry name" value="Metalloproteases ('zincins'), catalytic domain"/>
    <property type="match status" value="1"/>
</dbReference>
<dbReference type="GO" id="GO:0004222">
    <property type="term" value="F:metalloendopeptidase activity"/>
    <property type="evidence" value="ECO:0007669"/>
    <property type="project" value="InterPro"/>
</dbReference>
<dbReference type="GO" id="GO:0031012">
    <property type="term" value="C:extracellular matrix"/>
    <property type="evidence" value="ECO:0007669"/>
    <property type="project" value="InterPro"/>
</dbReference>
<dbReference type="PANTHER" id="PTHR10201">
    <property type="entry name" value="MATRIX METALLOPROTEINASE"/>
    <property type="match status" value="1"/>
</dbReference>
<sequence>MAWILAVLVMAGCNKQLPIINESDTYAICNDLLVACSGHQPGSYCLFGYKWGPEASSIVPGLESTGPQVAGGTLTYSFQEKNGTLSTHRQVDIPSESWDEILDCAQENIREAFTEWSSETNVSFQELSINSKADIKIYVAATVQSAVAFPNYEEAPCDALSGVMVFDANSREKSCSAFYINALHEIGHVLGLGHVNTGQVMASDRSKFSYKGLQPGDIAGARQLYGEK</sequence>
<dbReference type="InterPro" id="IPR021190">
    <property type="entry name" value="Pept_M10A"/>
</dbReference>
<gene>
    <name evidence="7" type="ORF">C7460_11686</name>
</gene>
<evidence type="ECO:0000259" key="6">
    <source>
        <dbReference type="SMART" id="SM00235"/>
    </source>
</evidence>
<name>A0A3D9KZN3_MARFU</name>
<evidence type="ECO:0000313" key="8">
    <source>
        <dbReference type="Proteomes" id="UP000256779"/>
    </source>
</evidence>
<evidence type="ECO:0000256" key="4">
    <source>
        <dbReference type="ARBA" id="ARBA00022833"/>
    </source>
</evidence>
<reference evidence="7 8" key="1">
    <citation type="submission" date="2018-07" db="EMBL/GenBank/DDBJ databases">
        <title>Genomic Encyclopedia of Type Strains, Phase IV (KMG-IV): sequencing the most valuable type-strain genomes for metagenomic binning, comparative biology and taxonomic classification.</title>
        <authorList>
            <person name="Goeker M."/>
        </authorList>
    </citation>
    <scope>NUCLEOTIDE SEQUENCE [LARGE SCALE GENOMIC DNA]</scope>
    <source>
        <strain evidence="7 8">DSM 4134</strain>
    </source>
</reference>
<keyword evidence="4" id="KW-0862">Zinc</keyword>
<evidence type="ECO:0000313" key="7">
    <source>
        <dbReference type="EMBL" id="RED96028.1"/>
    </source>
</evidence>
<dbReference type="Proteomes" id="UP000256779">
    <property type="component" value="Unassembled WGS sequence"/>
</dbReference>
<evidence type="ECO:0000256" key="1">
    <source>
        <dbReference type="ARBA" id="ARBA00022670"/>
    </source>
</evidence>
<evidence type="ECO:0000256" key="3">
    <source>
        <dbReference type="ARBA" id="ARBA00022801"/>
    </source>
</evidence>
<dbReference type="GO" id="GO:0008270">
    <property type="term" value="F:zinc ion binding"/>
    <property type="evidence" value="ECO:0007669"/>
    <property type="project" value="InterPro"/>
</dbReference>
<keyword evidence="1" id="KW-0645">Protease</keyword>
<evidence type="ECO:0000256" key="2">
    <source>
        <dbReference type="ARBA" id="ARBA00022723"/>
    </source>
</evidence>
<dbReference type="InterPro" id="IPR001818">
    <property type="entry name" value="Pept_M10_metallopeptidase"/>
</dbReference>
<accession>A0A3D9KZN3</accession>
<comment type="caution">
    <text evidence="7">The sequence shown here is derived from an EMBL/GenBank/DDBJ whole genome shotgun (WGS) entry which is preliminary data.</text>
</comment>
<organism evidence="7 8">
    <name type="scientific">Marinoscillum furvescens DSM 4134</name>
    <dbReference type="NCBI Taxonomy" id="1122208"/>
    <lineage>
        <taxon>Bacteria</taxon>
        <taxon>Pseudomonadati</taxon>
        <taxon>Bacteroidota</taxon>
        <taxon>Cytophagia</taxon>
        <taxon>Cytophagales</taxon>
        <taxon>Reichenbachiellaceae</taxon>
        <taxon>Marinoscillum</taxon>
    </lineage>
</organism>
<dbReference type="SMART" id="SM00235">
    <property type="entry name" value="ZnMc"/>
    <property type="match status" value="1"/>
</dbReference>
<dbReference type="EMBL" id="QREG01000016">
    <property type="protein sequence ID" value="RED96028.1"/>
    <property type="molecule type" value="Genomic_DNA"/>
</dbReference>
<feature type="domain" description="Peptidase metallopeptidase" evidence="6">
    <location>
        <begin position="84"/>
        <end position="227"/>
    </location>
</feature>
<keyword evidence="8" id="KW-1185">Reference proteome</keyword>
<dbReference type="PANTHER" id="PTHR10201:SF323">
    <property type="entry name" value="MATRIX METALLOPROTEINASE-21"/>
    <property type="match status" value="1"/>
</dbReference>
<keyword evidence="3" id="KW-0378">Hydrolase</keyword>
<keyword evidence="2" id="KW-0479">Metal-binding</keyword>